<dbReference type="InterPro" id="IPR052184">
    <property type="entry name" value="SDR_enzymes"/>
</dbReference>
<reference evidence="2 3" key="1">
    <citation type="submission" date="2016-07" db="EMBL/GenBank/DDBJ databases">
        <title>Multiple horizontal gene transfer events from other fungi enriched the ability of initially mycotrophic Trichoderma (Ascomycota) to feed on dead plant biomass.</title>
        <authorList>
            <consortium name="DOE Joint Genome Institute"/>
            <person name="Aerts A."/>
            <person name="Atanasova L."/>
            <person name="Chenthamara K."/>
            <person name="Zhang J."/>
            <person name="Grujic M."/>
            <person name="Henrissat B."/>
            <person name="Kuo A."/>
            <person name="Salamov A."/>
            <person name="Lipzen A."/>
            <person name="Labutti K."/>
            <person name="Barry K."/>
            <person name="Miao Y."/>
            <person name="Rahimi M.J."/>
            <person name="Shen Q."/>
            <person name="Grigoriev I.V."/>
            <person name="Kubicek C.P."/>
            <person name="Druzhinina I.S."/>
        </authorList>
    </citation>
    <scope>NUCLEOTIDE SEQUENCE [LARGE SCALE GENOMIC DNA]</scope>
    <source>
        <strain evidence="2 3">ATCC 18648</strain>
    </source>
</reference>
<dbReference type="Pfam" id="PF00106">
    <property type="entry name" value="adh_short"/>
    <property type="match status" value="1"/>
</dbReference>
<dbReference type="SUPFAM" id="SSF51735">
    <property type="entry name" value="NAD(P)-binding Rossmann-fold domains"/>
    <property type="match status" value="1"/>
</dbReference>
<dbReference type="PRINTS" id="PR00081">
    <property type="entry name" value="GDHRDH"/>
</dbReference>
<accession>A0A2T4BQX5</accession>
<dbReference type="AlphaFoldDB" id="A0A2T4BQX5"/>
<keyword evidence="3" id="KW-1185">Reference proteome</keyword>
<dbReference type="Proteomes" id="UP000240760">
    <property type="component" value="Unassembled WGS sequence"/>
</dbReference>
<protein>
    <submittedName>
        <fullName evidence="2">NAD(P)-binding protein</fullName>
    </submittedName>
</protein>
<dbReference type="PROSITE" id="PS00061">
    <property type="entry name" value="ADH_SHORT"/>
    <property type="match status" value="1"/>
</dbReference>
<proteinExistence type="predicted"/>
<dbReference type="InterPro" id="IPR002347">
    <property type="entry name" value="SDR_fam"/>
</dbReference>
<keyword evidence="1" id="KW-0521">NADP</keyword>
<dbReference type="InterPro" id="IPR036291">
    <property type="entry name" value="NAD(P)-bd_dom_sf"/>
</dbReference>
<dbReference type="PANTHER" id="PTHR45458">
    <property type="entry name" value="SHORT-CHAIN DEHYDROGENASE/REDUCTASE SDR"/>
    <property type="match status" value="1"/>
</dbReference>
<dbReference type="PANTHER" id="PTHR45458:SF3">
    <property type="entry name" value="CHAIN DEHYDROGENASE (ATSC), PUTATIVE-RELATED"/>
    <property type="match status" value="1"/>
</dbReference>
<dbReference type="OrthoDB" id="5296at2759"/>
<name>A0A2T4BQX5_TRILO</name>
<evidence type="ECO:0000313" key="3">
    <source>
        <dbReference type="Proteomes" id="UP000240760"/>
    </source>
</evidence>
<gene>
    <name evidence="2" type="ORF">M440DRAFT_1473305</name>
</gene>
<sequence>MSSWAIVGAARGIGSANPDNTVVALIRSQATAGSLNELAAKRSNIKVIQTDISSLDKLKETAESISKVTSGKLDVLVYNAYASGTDEGKLLPPTAFVNFFQVANTVNALLPLVEKGQQKKIVYISSGIGDIATTRATEMPNLLGYAVSKAAGNILMAKYAVALKAKGILTLSLSPGWVETDAARDISNSPEAFQWMLSSFQKMDPSVKGMISTEESVRAQLSVIDSLDEKLSGAFVSHRGNDRDWF</sequence>
<dbReference type="InterPro" id="IPR020904">
    <property type="entry name" value="Sc_DH/Rdtase_CS"/>
</dbReference>
<dbReference type="EMBL" id="KZ679146">
    <property type="protein sequence ID" value="PTB71685.1"/>
    <property type="molecule type" value="Genomic_DNA"/>
</dbReference>
<dbReference type="GO" id="GO:0016616">
    <property type="term" value="F:oxidoreductase activity, acting on the CH-OH group of donors, NAD or NADP as acceptor"/>
    <property type="evidence" value="ECO:0007669"/>
    <property type="project" value="TreeGrafter"/>
</dbReference>
<evidence type="ECO:0000313" key="2">
    <source>
        <dbReference type="EMBL" id="PTB71685.1"/>
    </source>
</evidence>
<evidence type="ECO:0000256" key="1">
    <source>
        <dbReference type="ARBA" id="ARBA00022857"/>
    </source>
</evidence>
<dbReference type="Gene3D" id="3.40.50.720">
    <property type="entry name" value="NAD(P)-binding Rossmann-like Domain"/>
    <property type="match status" value="1"/>
</dbReference>
<organism evidence="2 3">
    <name type="scientific">Trichoderma longibrachiatum ATCC 18648</name>
    <dbReference type="NCBI Taxonomy" id="983965"/>
    <lineage>
        <taxon>Eukaryota</taxon>
        <taxon>Fungi</taxon>
        <taxon>Dikarya</taxon>
        <taxon>Ascomycota</taxon>
        <taxon>Pezizomycotina</taxon>
        <taxon>Sordariomycetes</taxon>
        <taxon>Hypocreomycetidae</taxon>
        <taxon>Hypocreales</taxon>
        <taxon>Hypocreaceae</taxon>
        <taxon>Trichoderma</taxon>
    </lineage>
</organism>